<dbReference type="Gene3D" id="3.40.50.720">
    <property type="entry name" value="NAD(P)-binding Rossmann-like Domain"/>
    <property type="match status" value="1"/>
</dbReference>
<keyword evidence="3" id="KW-1185">Reference proteome</keyword>
<keyword evidence="2" id="KW-0407">Ion channel</keyword>
<dbReference type="InterPro" id="IPR036291">
    <property type="entry name" value="NAD(P)-bd_dom_sf"/>
</dbReference>
<dbReference type="SUPFAM" id="SSF51735">
    <property type="entry name" value="NAD(P)-binding Rossmann-fold domains"/>
    <property type="match status" value="1"/>
</dbReference>
<name>A0A1M5IHV6_9BACI</name>
<evidence type="ECO:0000259" key="1">
    <source>
        <dbReference type="PROSITE" id="PS51201"/>
    </source>
</evidence>
<gene>
    <name evidence="2" type="ORF">SAMN05216225_102422</name>
</gene>
<proteinExistence type="predicted"/>
<protein>
    <submittedName>
        <fullName evidence="2">Voltage-gated potassium channel</fullName>
    </submittedName>
</protein>
<dbReference type="Proteomes" id="UP000183988">
    <property type="component" value="Unassembled WGS sequence"/>
</dbReference>
<dbReference type="InterPro" id="IPR050721">
    <property type="entry name" value="Trk_Ktr_HKT_K-transport"/>
</dbReference>
<keyword evidence="2" id="KW-0813">Transport</keyword>
<evidence type="ECO:0000313" key="2">
    <source>
        <dbReference type="EMBL" id="SHG27845.1"/>
    </source>
</evidence>
<dbReference type="GO" id="GO:0006813">
    <property type="term" value="P:potassium ion transport"/>
    <property type="evidence" value="ECO:0007669"/>
    <property type="project" value="InterPro"/>
</dbReference>
<sequence length="101" mass="11355">MNYTNQDHIIIIGWNKKSESAINELLKSNQKVEVVLIDTLERSPVDVSNERVHYIQGSPTEKETLYKANINKAKSVIVFSDDTIPDSSLRDAKTLNVAIVV</sequence>
<keyword evidence="2" id="KW-0406">Ion transport</keyword>
<feature type="domain" description="RCK N-terminal" evidence="1">
    <location>
        <begin position="6"/>
        <end position="101"/>
    </location>
</feature>
<dbReference type="AlphaFoldDB" id="A0A1M5IHV6"/>
<reference evidence="2 3" key="1">
    <citation type="submission" date="2016-11" db="EMBL/GenBank/DDBJ databases">
        <authorList>
            <person name="Jaros S."/>
            <person name="Januszkiewicz K."/>
            <person name="Wedrychowicz H."/>
        </authorList>
    </citation>
    <scope>NUCLEOTIDE SEQUENCE [LARGE SCALE GENOMIC DNA]</scope>
    <source>
        <strain evidence="2 3">IBRC-M 10683</strain>
    </source>
</reference>
<dbReference type="STRING" id="930117.SAMN05216225_102422"/>
<accession>A0A1M5IHV6</accession>
<dbReference type="Pfam" id="PF02254">
    <property type="entry name" value="TrkA_N"/>
    <property type="match status" value="1"/>
</dbReference>
<dbReference type="PANTHER" id="PTHR43833:SF9">
    <property type="entry name" value="POTASSIUM CHANNEL PROTEIN YUGO-RELATED"/>
    <property type="match status" value="1"/>
</dbReference>
<dbReference type="EMBL" id="FQVW01000024">
    <property type="protein sequence ID" value="SHG27845.1"/>
    <property type="molecule type" value="Genomic_DNA"/>
</dbReference>
<dbReference type="RefSeq" id="WP_234982659.1">
    <property type="nucleotide sequence ID" value="NZ_FQVW01000024.1"/>
</dbReference>
<dbReference type="PROSITE" id="PS51201">
    <property type="entry name" value="RCK_N"/>
    <property type="match status" value="1"/>
</dbReference>
<evidence type="ECO:0000313" key="3">
    <source>
        <dbReference type="Proteomes" id="UP000183988"/>
    </source>
</evidence>
<dbReference type="InterPro" id="IPR003148">
    <property type="entry name" value="RCK_N"/>
</dbReference>
<dbReference type="GO" id="GO:0034220">
    <property type="term" value="P:monoatomic ion transmembrane transport"/>
    <property type="evidence" value="ECO:0007669"/>
    <property type="project" value="UniProtKB-KW"/>
</dbReference>
<organism evidence="2 3">
    <name type="scientific">Ornithinibacillus halophilus</name>
    <dbReference type="NCBI Taxonomy" id="930117"/>
    <lineage>
        <taxon>Bacteria</taxon>
        <taxon>Bacillati</taxon>
        <taxon>Bacillota</taxon>
        <taxon>Bacilli</taxon>
        <taxon>Bacillales</taxon>
        <taxon>Bacillaceae</taxon>
        <taxon>Ornithinibacillus</taxon>
    </lineage>
</organism>
<dbReference type="PANTHER" id="PTHR43833">
    <property type="entry name" value="POTASSIUM CHANNEL PROTEIN 2-RELATED-RELATED"/>
    <property type="match status" value="1"/>
</dbReference>